<dbReference type="InterPro" id="IPR027417">
    <property type="entry name" value="P-loop_NTPase"/>
</dbReference>
<evidence type="ECO:0000259" key="17">
    <source>
        <dbReference type="PROSITE" id="PS51195"/>
    </source>
</evidence>
<dbReference type="InterPro" id="IPR001650">
    <property type="entry name" value="Helicase_C-like"/>
</dbReference>
<dbReference type="EC" id="3.6.4.13" evidence="3"/>
<dbReference type="PANTHER" id="PTHR47958">
    <property type="entry name" value="ATP-DEPENDENT RNA HELICASE DBP3"/>
    <property type="match status" value="1"/>
</dbReference>
<dbReference type="PROSITE" id="PS51192">
    <property type="entry name" value="HELICASE_ATP_BIND_1"/>
    <property type="match status" value="1"/>
</dbReference>
<protein>
    <recommendedName>
        <fullName evidence="3">RNA helicase</fullName>
        <ecNumber evidence="3">3.6.4.13</ecNumber>
    </recommendedName>
</protein>
<evidence type="ECO:0000313" key="18">
    <source>
        <dbReference type="EMBL" id="CAK8994396.1"/>
    </source>
</evidence>
<feature type="domain" description="DEAD-box RNA helicase Q" evidence="17">
    <location>
        <begin position="374"/>
        <end position="402"/>
    </location>
</feature>
<dbReference type="Gene3D" id="3.40.50.300">
    <property type="entry name" value="P-loop containing nucleotide triphosphate hydrolases"/>
    <property type="match status" value="2"/>
</dbReference>
<gene>
    <name evidence="18" type="ORF">SCF082_LOCUS3927</name>
</gene>
<evidence type="ECO:0000256" key="13">
    <source>
        <dbReference type="RuleBase" id="RU000492"/>
    </source>
</evidence>
<dbReference type="CDD" id="cd18787">
    <property type="entry name" value="SF2_C_DEAD"/>
    <property type="match status" value="1"/>
</dbReference>
<evidence type="ECO:0000256" key="1">
    <source>
        <dbReference type="ARBA" id="ARBA00004604"/>
    </source>
</evidence>
<dbReference type="SUPFAM" id="SSF52540">
    <property type="entry name" value="P-loop containing nucleoside triphosphate hydrolases"/>
    <property type="match status" value="2"/>
</dbReference>
<reference evidence="18 19" key="1">
    <citation type="submission" date="2024-02" db="EMBL/GenBank/DDBJ databases">
        <authorList>
            <person name="Chen Y."/>
            <person name="Shah S."/>
            <person name="Dougan E. K."/>
            <person name="Thang M."/>
            <person name="Chan C."/>
        </authorList>
    </citation>
    <scope>NUCLEOTIDE SEQUENCE [LARGE SCALE GENOMIC DNA]</scope>
</reference>
<dbReference type="Pfam" id="PF00271">
    <property type="entry name" value="Helicase_C"/>
    <property type="match status" value="1"/>
</dbReference>
<evidence type="ECO:0000256" key="4">
    <source>
        <dbReference type="ARBA" id="ARBA00022517"/>
    </source>
</evidence>
<evidence type="ECO:0000256" key="9">
    <source>
        <dbReference type="ARBA" id="ARBA00022840"/>
    </source>
</evidence>
<keyword evidence="4" id="KW-0690">Ribosome biogenesis</keyword>
<dbReference type="InterPro" id="IPR000629">
    <property type="entry name" value="RNA-helicase_DEAD-box_CS"/>
</dbReference>
<evidence type="ECO:0000256" key="6">
    <source>
        <dbReference type="ARBA" id="ARBA00022741"/>
    </source>
</evidence>
<comment type="similarity">
    <text evidence="2">Belongs to the DEAD box helicase family. DDX5/DBP2 subfamily.</text>
</comment>
<evidence type="ECO:0000256" key="11">
    <source>
        <dbReference type="ARBA" id="ARBA00037449"/>
    </source>
</evidence>
<evidence type="ECO:0000256" key="5">
    <source>
        <dbReference type="ARBA" id="ARBA00022552"/>
    </source>
</evidence>
<feature type="region of interest" description="Disordered" evidence="14">
    <location>
        <begin position="83"/>
        <end position="116"/>
    </location>
</feature>
<feature type="compositionally biased region" description="Basic and acidic residues" evidence="14">
    <location>
        <begin position="736"/>
        <end position="751"/>
    </location>
</feature>
<feature type="short sequence motif" description="Q motif" evidence="12">
    <location>
        <begin position="374"/>
        <end position="402"/>
    </location>
</feature>
<keyword evidence="7 13" id="KW-0378">Hydrolase</keyword>
<keyword evidence="5" id="KW-0698">rRNA processing</keyword>
<dbReference type="InterPro" id="IPR044742">
    <property type="entry name" value="DEAD/DEAH_RhlB"/>
</dbReference>
<sequence length="800" mass="88128">MAPGLSMLDIIQQSASVLRQDSTITMRSNMEALPDRQNPLFPLRQVRMEELEEEGTPRRLTEEAAKGAFQALNHLAGFGASKALATSTSSPSVPAHEDEHGLRSRQASDFSTMLTRPPLHGRHALVKEADTELLVKKLIGLSSMKGEDLMVQSGSDPVDVQWHWGTQAALRGIGEWEIRFFAARRNLSLQEEPEIRSNRNGAWQSRCAGAEPRAERRGRTPESPAEAVVKDGAEFAYAYVPPHRRAEAAAEKNHVNGKDAAPTKSLIETVKNGHDTKRERWANIDDEAEDVVDTFKGGQGATTKQPYRPPGARTRHNDGDNVNFIRDIMNDFDSKAQGWGNASPTLTGKEVGGNETDLTEAQVRGEGEVPKPFTTFNSCGFPKPIMATLFSLGFAAPTPIQAYCWPVAGVGRDVVGIAKTGSGKTLAFLLPPFTTFLGTRPGHGPSMLVMAPTRELACQIQLEAERFGRRVGIYSVCVYGGAPRGPQLREVRAGAHLVVGTPGRLNDYLEGGELRLDLCKNLVLDEADRMLDMGFEPQIRTLIQAIPRDRQTMMFSATWPREVRNLAHEYLRRPVYIQIGSHEATANKDITQEVVICNGQRDKSENLFEILSNIDRAERVIVFTNTKKLCESLASELWSGRIHCVTIHGDKEQRDRDQALHSFKTGRTPVMLATDVAARGLDIKGVKLVVNYDVAPCPDDHIHRIGRTGRAGVPGRAVTFLDSRESKEAREVMRSMEKAGQRVPENLRELADAGNPGRSFSRFGKGGGGKGRGKGSSKGRQGGGFGRDRHDRHDRDPDRW</sequence>
<accession>A0ABP0HW13</accession>
<dbReference type="CDD" id="cd00268">
    <property type="entry name" value="DEADc"/>
    <property type="match status" value="1"/>
</dbReference>
<dbReference type="SMART" id="SM00487">
    <property type="entry name" value="DEXDc"/>
    <property type="match status" value="1"/>
</dbReference>
<feature type="region of interest" description="Disordered" evidence="14">
    <location>
        <begin position="296"/>
        <end position="321"/>
    </location>
</feature>
<dbReference type="GO" id="GO:0004386">
    <property type="term" value="F:helicase activity"/>
    <property type="evidence" value="ECO:0007669"/>
    <property type="project" value="UniProtKB-KW"/>
</dbReference>
<evidence type="ECO:0000259" key="15">
    <source>
        <dbReference type="PROSITE" id="PS51192"/>
    </source>
</evidence>
<name>A0ABP0HW13_9DINO</name>
<keyword evidence="19" id="KW-1185">Reference proteome</keyword>
<feature type="domain" description="Helicase C-terminal" evidence="16">
    <location>
        <begin position="606"/>
        <end position="751"/>
    </location>
</feature>
<feature type="region of interest" description="Disordered" evidence="14">
    <location>
        <begin position="736"/>
        <end position="800"/>
    </location>
</feature>
<evidence type="ECO:0000256" key="8">
    <source>
        <dbReference type="ARBA" id="ARBA00022806"/>
    </source>
</evidence>
<feature type="domain" description="Helicase ATP-binding" evidence="15">
    <location>
        <begin position="405"/>
        <end position="577"/>
    </location>
</feature>
<comment type="caution">
    <text evidence="18">The sequence shown here is derived from an EMBL/GenBank/DDBJ whole genome shotgun (WGS) entry which is preliminary data.</text>
</comment>
<feature type="region of interest" description="Disordered" evidence="14">
    <location>
        <begin position="200"/>
        <end position="226"/>
    </location>
</feature>
<evidence type="ECO:0000256" key="12">
    <source>
        <dbReference type="PROSITE-ProRule" id="PRU00552"/>
    </source>
</evidence>
<dbReference type="EMBL" id="CAXAMM010002014">
    <property type="protein sequence ID" value="CAK8994396.1"/>
    <property type="molecule type" value="Genomic_DNA"/>
</dbReference>
<evidence type="ECO:0000256" key="3">
    <source>
        <dbReference type="ARBA" id="ARBA00012552"/>
    </source>
</evidence>
<comment type="function">
    <text evidence="11">ATP-dependent RNA helicase required for 60S ribosomal subunit synthesis. Involved in efficient pre-rRNA processing, predominantly at site A3, which is necessary for the normal formation of 25S and 5.8S rRNAs.</text>
</comment>
<keyword evidence="10" id="KW-0539">Nucleus</keyword>
<keyword evidence="8 13" id="KW-0347">Helicase</keyword>
<dbReference type="InterPro" id="IPR011545">
    <property type="entry name" value="DEAD/DEAH_box_helicase_dom"/>
</dbReference>
<evidence type="ECO:0000259" key="16">
    <source>
        <dbReference type="PROSITE" id="PS51194"/>
    </source>
</evidence>
<organism evidence="18 19">
    <name type="scientific">Durusdinium trenchii</name>
    <dbReference type="NCBI Taxonomy" id="1381693"/>
    <lineage>
        <taxon>Eukaryota</taxon>
        <taxon>Sar</taxon>
        <taxon>Alveolata</taxon>
        <taxon>Dinophyceae</taxon>
        <taxon>Suessiales</taxon>
        <taxon>Symbiodiniaceae</taxon>
        <taxon>Durusdinium</taxon>
    </lineage>
</organism>
<proteinExistence type="inferred from homology"/>
<evidence type="ECO:0000256" key="7">
    <source>
        <dbReference type="ARBA" id="ARBA00022801"/>
    </source>
</evidence>
<dbReference type="Proteomes" id="UP001642464">
    <property type="component" value="Unassembled WGS sequence"/>
</dbReference>
<feature type="compositionally biased region" description="Basic and acidic residues" evidence="14">
    <location>
        <begin position="786"/>
        <end position="800"/>
    </location>
</feature>
<dbReference type="Pfam" id="PF00270">
    <property type="entry name" value="DEAD"/>
    <property type="match status" value="1"/>
</dbReference>
<dbReference type="InterPro" id="IPR014014">
    <property type="entry name" value="RNA_helicase_DEAD_Q_motif"/>
</dbReference>
<dbReference type="SMART" id="SM00490">
    <property type="entry name" value="HELICc"/>
    <property type="match status" value="1"/>
</dbReference>
<evidence type="ECO:0000256" key="2">
    <source>
        <dbReference type="ARBA" id="ARBA00009334"/>
    </source>
</evidence>
<dbReference type="PROSITE" id="PS00039">
    <property type="entry name" value="DEAD_ATP_HELICASE"/>
    <property type="match status" value="1"/>
</dbReference>
<dbReference type="PROSITE" id="PS51194">
    <property type="entry name" value="HELICASE_CTER"/>
    <property type="match status" value="1"/>
</dbReference>
<comment type="subcellular location">
    <subcellularLocation>
        <location evidence="1">Nucleus</location>
        <location evidence="1">Nucleolus</location>
    </subcellularLocation>
</comment>
<dbReference type="InterPro" id="IPR014001">
    <property type="entry name" value="Helicase_ATP-bd"/>
</dbReference>
<evidence type="ECO:0000313" key="19">
    <source>
        <dbReference type="Proteomes" id="UP001642464"/>
    </source>
</evidence>
<keyword evidence="9 13" id="KW-0067">ATP-binding</keyword>
<evidence type="ECO:0000256" key="14">
    <source>
        <dbReference type="SAM" id="MobiDB-lite"/>
    </source>
</evidence>
<keyword evidence="6 13" id="KW-0547">Nucleotide-binding</keyword>
<dbReference type="PROSITE" id="PS51195">
    <property type="entry name" value="Q_MOTIF"/>
    <property type="match status" value="1"/>
</dbReference>
<evidence type="ECO:0000256" key="10">
    <source>
        <dbReference type="ARBA" id="ARBA00023242"/>
    </source>
</evidence>
<feature type="compositionally biased region" description="Polar residues" evidence="14">
    <location>
        <begin position="105"/>
        <end position="114"/>
    </location>
</feature>